<dbReference type="OrthoDB" id="4850044at2"/>
<protein>
    <recommendedName>
        <fullName evidence="1">Peptidase M24 domain-containing protein</fullName>
    </recommendedName>
</protein>
<dbReference type="SUPFAM" id="SSF55920">
    <property type="entry name" value="Creatinase/aminopeptidase"/>
    <property type="match status" value="1"/>
</dbReference>
<dbReference type="InterPro" id="IPR029149">
    <property type="entry name" value="Creatin/AminoP/Spt16_N"/>
</dbReference>
<dbReference type="InterPro" id="IPR036005">
    <property type="entry name" value="Creatinase/aminopeptidase-like"/>
</dbReference>
<dbReference type="EMBL" id="LUKF01000012">
    <property type="protein sequence ID" value="KYG64389.1"/>
    <property type="molecule type" value="Genomic_DNA"/>
</dbReference>
<dbReference type="Pfam" id="PF00557">
    <property type="entry name" value="Peptidase_M24"/>
    <property type="match status" value="1"/>
</dbReference>
<dbReference type="SUPFAM" id="SSF53092">
    <property type="entry name" value="Creatinase/prolidase N-terminal domain"/>
    <property type="match status" value="1"/>
</dbReference>
<accession>A0A150WK70</accession>
<evidence type="ECO:0000259" key="1">
    <source>
        <dbReference type="Pfam" id="PF00557"/>
    </source>
</evidence>
<evidence type="ECO:0000313" key="2">
    <source>
        <dbReference type="EMBL" id="KYG64389.1"/>
    </source>
</evidence>
<dbReference type="AlphaFoldDB" id="A0A150WK70"/>
<name>A0A150WK70_BDEBC</name>
<dbReference type="PANTHER" id="PTHR46112">
    <property type="entry name" value="AMINOPEPTIDASE"/>
    <property type="match status" value="1"/>
</dbReference>
<dbReference type="Proteomes" id="UP000075391">
    <property type="component" value="Unassembled WGS sequence"/>
</dbReference>
<dbReference type="InterPro" id="IPR050659">
    <property type="entry name" value="Peptidase_M24B"/>
</dbReference>
<dbReference type="InterPro" id="IPR000994">
    <property type="entry name" value="Pept_M24"/>
</dbReference>
<dbReference type="PANTHER" id="PTHR46112:SF3">
    <property type="entry name" value="AMINOPEPTIDASE YPDF"/>
    <property type="match status" value="1"/>
</dbReference>
<gene>
    <name evidence="2" type="ORF">AZI85_02915</name>
</gene>
<dbReference type="Gene3D" id="3.90.230.10">
    <property type="entry name" value="Creatinase/methionine aminopeptidase superfamily"/>
    <property type="match status" value="1"/>
</dbReference>
<comment type="caution">
    <text evidence="2">The sequence shown here is derived from an EMBL/GenBank/DDBJ whole genome shotgun (WGS) entry which is preliminary data.</text>
</comment>
<feature type="domain" description="Peptidase M24" evidence="1">
    <location>
        <begin position="144"/>
        <end position="340"/>
    </location>
</feature>
<evidence type="ECO:0000313" key="3">
    <source>
        <dbReference type="Proteomes" id="UP000075391"/>
    </source>
</evidence>
<sequence>MLADPKFMSEAVRKIEIVRELMKAHDLEAVLLKGVDWFSWVTGGGNSVVIYTSEVGVAEVLITQEKAWVLTDAIERERLLNEEVPPVFALLAFPWENINSSQDFVHRHLKISRCASDRPSIQELPLHFDFHKAKMTLADDELERYRRLGKDAAEAMTEALSFATPDWTEFEVASEGARSLLRRGIDPTLVMVGSHRRIQIYRHPIATDEKIGDAAMMVFCARQGGLYANLTRFVYFRKMKEEEKRSHQHVLEVESAVLKACLKKQSMSSLYQVLKNSYMQRGYPEEIHRHHQGGLTGYLSREHVARPESPEDYRIYDSCAVAWNPTLPGAKIEDTILVNEHGLEVLTVDERWPTQEYEGLRRPLPWIKEP</sequence>
<dbReference type="CDD" id="cd01066">
    <property type="entry name" value="APP_MetAP"/>
    <property type="match status" value="1"/>
</dbReference>
<proteinExistence type="predicted"/>
<reference evidence="2 3" key="1">
    <citation type="submission" date="2016-03" db="EMBL/GenBank/DDBJ databases">
        <authorList>
            <person name="Ploux O."/>
        </authorList>
    </citation>
    <scope>NUCLEOTIDE SEQUENCE [LARGE SCALE GENOMIC DNA]</scope>
    <source>
        <strain evidence="2 3">BER2</strain>
    </source>
</reference>
<organism evidence="2 3">
    <name type="scientific">Bdellovibrio bacteriovorus</name>
    <dbReference type="NCBI Taxonomy" id="959"/>
    <lineage>
        <taxon>Bacteria</taxon>
        <taxon>Pseudomonadati</taxon>
        <taxon>Bdellovibrionota</taxon>
        <taxon>Bdellovibrionia</taxon>
        <taxon>Bdellovibrionales</taxon>
        <taxon>Pseudobdellovibrionaceae</taxon>
        <taxon>Bdellovibrio</taxon>
    </lineage>
</organism>